<dbReference type="Proteomes" id="UP001153069">
    <property type="component" value="Unassembled WGS sequence"/>
</dbReference>
<proteinExistence type="predicted"/>
<protein>
    <submittedName>
        <fullName evidence="4">Ankyrin repeat</fullName>
    </submittedName>
</protein>
<dbReference type="PROSITE" id="PS50088">
    <property type="entry name" value="ANK_REPEAT"/>
    <property type="match status" value="5"/>
</dbReference>
<dbReference type="SMART" id="SM00248">
    <property type="entry name" value="ANK"/>
    <property type="match status" value="7"/>
</dbReference>
<feature type="repeat" description="ANK" evidence="3">
    <location>
        <begin position="228"/>
        <end position="260"/>
    </location>
</feature>
<dbReference type="Pfam" id="PF12796">
    <property type="entry name" value="Ank_2"/>
    <property type="match status" value="1"/>
</dbReference>
<dbReference type="Gene3D" id="1.25.40.20">
    <property type="entry name" value="Ankyrin repeat-containing domain"/>
    <property type="match status" value="4"/>
</dbReference>
<dbReference type="InterPro" id="IPR050745">
    <property type="entry name" value="Multifunctional_regulatory"/>
</dbReference>
<dbReference type="EMBL" id="CAICTM010000929">
    <property type="protein sequence ID" value="CAB9518400.1"/>
    <property type="molecule type" value="Genomic_DNA"/>
</dbReference>
<dbReference type="PANTHER" id="PTHR24189">
    <property type="entry name" value="MYOTROPHIN"/>
    <property type="match status" value="1"/>
</dbReference>
<comment type="caution">
    <text evidence="4">The sequence shown here is derived from an EMBL/GenBank/DDBJ whole genome shotgun (WGS) entry which is preliminary data.</text>
</comment>
<organism evidence="4 5">
    <name type="scientific">Seminavis robusta</name>
    <dbReference type="NCBI Taxonomy" id="568900"/>
    <lineage>
        <taxon>Eukaryota</taxon>
        <taxon>Sar</taxon>
        <taxon>Stramenopiles</taxon>
        <taxon>Ochrophyta</taxon>
        <taxon>Bacillariophyta</taxon>
        <taxon>Bacillariophyceae</taxon>
        <taxon>Bacillariophycidae</taxon>
        <taxon>Naviculales</taxon>
        <taxon>Naviculaceae</taxon>
        <taxon>Seminavis</taxon>
    </lineage>
</organism>
<feature type="repeat" description="ANK" evidence="3">
    <location>
        <begin position="154"/>
        <end position="188"/>
    </location>
</feature>
<reference evidence="4" key="1">
    <citation type="submission" date="2020-06" db="EMBL/GenBank/DDBJ databases">
        <authorList>
            <consortium name="Plant Systems Biology data submission"/>
        </authorList>
    </citation>
    <scope>NUCLEOTIDE SEQUENCE</scope>
    <source>
        <strain evidence="4">D6</strain>
    </source>
</reference>
<sequence length="375" mass="40232">MKYCYVSGDPEWTLGNCGIFGRCHGTIGALAAKLNFARFRDEGRNNNVTEAFDVAEQKIRGNVADINFRNKGDEETQLHVSCALGAPRANLENRIPELITALLEKGADVNAVNRRGQTPLACVCDSRLRRSETLISAARQLLECGAEPNARDQEGATPFSVACIRHPEKLDVLGLLVAAGANVNARNNQGMTPLHRVCSHSTERGADLITFLLGNGAMADLNTQGGSDGRTALLCAVSSGNEGVAKVLLDAGARPDARDEGGNTALHLVCAPSCYFRNIHRVDELVELFLDHGRAPDIETHQVNARGENALTMAALGGHLKLVELFLLRGASAVGQCGEKALECACSMFCFTLVSASWGGWHDPLCGENLLWSRL</sequence>
<evidence type="ECO:0000313" key="5">
    <source>
        <dbReference type="Proteomes" id="UP001153069"/>
    </source>
</evidence>
<feature type="repeat" description="ANK" evidence="3">
    <location>
        <begin position="189"/>
        <end position="224"/>
    </location>
</feature>
<evidence type="ECO:0000256" key="2">
    <source>
        <dbReference type="ARBA" id="ARBA00023043"/>
    </source>
</evidence>
<dbReference type="SUPFAM" id="SSF48403">
    <property type="entry name" value="Ankyrin repeat"/>
    <property type="match status" value="1"/>
</dbReference>
<keyword evidence="2 3" id="KW-0040">ANK repeat</keyword>
<evidence type="ECO:0000313" key="4">
    <source>
        <dbReference type="EMBL" id="CAB9518400.1"/>
    </source>
</evidence>
<evidence type="ECO:0000256" key="3">
    <source>
        <dbReference type="PROSITE-ProRule" id="PRU00023"/>
    </source>
</evidence>
<feature type="repeat" description="ANK" evidence="3">
    <location>
        <begin position="306"/>
        <end position="332"/>
    </location>
</feature>
<gene>
    <name evidence="4" type="ORF">SEMRO_931_G221530.1</name>
</gene>
<dbReference type="InterPro" id="IPR002110">
    <property type="entry name" value="Ankyrin_rpt"/>
</dbReference>
<accession>A0A9N8EDH4</accession>
<dbReference type="PANTHER" id="PTHR24189:SF50">
    <property type="entry name" value="ANKYRIN REPEAT AND SOCS BOX PROTEIN 2"/>
    <property type="match status" value="1"/>
</dbReference>
<feature type="repeat" description="ANK" evidence="3">
    <location>
        <begin position="73"/>
        <end position="114"/>
    </location>
</feature>
<keyword evidence="1" id="KW-0677">Repeat</keyword>
<evidence type="ECO:0000256" key="1">
    <source>
        <dbReference type="ARBA" id="ARBA00022737"/>
    </source>
</evidence>
<dbReference type="AlphaFoldDB" id="A0A9N8EDH4"/>
<keyword evidence="5" id="KW-1185">Reference proteome</keyword>
<dbReference type="OrthoDB" id="10249694at2759"/>
<dbReference type="Pfam" id="PF00023">
    <property type="entry name" value="Ank"/>
    <property type="match status" value="1"/>
</dbReference>
<name>A0A9N8EDH4_9STRA</name>
<dbReference type="PROSITE" id="PS50297">
    <property type="entry name" value="ANK_REP_REGION"/>
    <property type="match status" value="3"/>
</dbReference>
<dbReference type="InterPro" id="IPR036770">
    <property type="entry name" value="Ankyrin_rpt-contain_sf"/>
</dbReference>